<feature type="modified residue" description="N6-carboxylysine" evidence="2">
    <location>
        <position position="155"/>
    </location>
</feature>
<dbReference type="OrthoDB" id="9802793at2"/>
<dbReference type="InterPro" id="IPR020043">
    <property type="entry name" value="Deacetylase_Atu3266-like"/>
</dbReference>
<reference evidence="5 6" key="1">
    <citation type="submission" date="2018-11" db="EMBL/GenBank/DDBJ databases">
        <title>Genomic Encyclopedia of Type Strains, Phase IV (KMG-IV): sequencing the most valuable type-strain genomes for metagenomic binning, comparative biology and taxonomic classification.</title>
        <authorList>
            <person name="Goeker M."/>
        </authorList>
    </citation>
    <scope>NUCLEOTIDE SEQUENCE [LARGE SCALE GENOMIC DNA]</scope>
    <source>
        <strain evidence="5 6">DSM 26537</strain>
    </source>
</reference>
<dbReference type="SUPFAM" id="SSF51556">
    <property type="entry name" value="Metallo-dependent hydrolases"/>
    <property type="match status" value="1"/>
</dbReference>
<dbReference type="AlphaFoldDB" id="A0A3N1XYA5"/>
<feature type="binding site" evidence="1">
    <location>
        <position position="61"/>
    </location>
    <ligand>
        <name>Zn(2+)</name>
        <dbReference type="ChEBI" id="CHEBI:29105"/>
        <label>1</label>
    </ligand>
</feature>
<dbReference type="NCBIfam" id="NF006689">
    <property type="entry name" value="PRK09237.1"/>
    <property type="match status" value="1"/>
</dbReference>
<accession>A0A3N1XYA5</accession>
<feature type="binding site" evidence="1">
    <location>
        <position position="211"/>
    </location>
    <ligand>
        <name>Zn(2+)</name>
        <dbReference type="ChEBI" id="CHEBI:29105"/>
        <label>2</label>
    </ligand>
</feature>
<feature type="binding site" description="via carbamate group" evidence="1">
    <location>
        <position position="155"/>
    </location>
    <ligand>
        <name>Zn(2+)</name>
        <dbReference type="ChEBI" id="CHEBI:29105"/>
        <label>2</label>
    </ligand>
</feature>
<dbReference type="SUPFAM" id="SSF51338">
    <property type="entry name" value="Composite domain of metallo-dependent hydrolases"/>
    <property type="match status" value="1"/>
</dbReference>
<feature type="domain" description="Amidohydrolase-related" evidence="4">
    <location>
        <begin position="52"/>
        <end position="338"/>
    </location>
</feature>
<feature type="binding site" evidence="1">
    <location>
        <position position="188"/>
    </location>
    <ligand>
        <name>Zn(2+)</name>
        <dbReference type="ChEBI" id="CHEBI:29105"/>
        <label>2</label>
    </ligand>
</feature>
<feature type="binding site" evidence="1">
    <location>
        <position position="271"/>
    </location>
    <ligand>
        <name>Zn(2+)</name>
        <dbReference type="ChEBI" id="CHEBI:29105"/>
        <label>1</label>
    </ligand>
</feature>
<dbReference type="EMBL" id="RJVG01000001">
    <property type="protein sequence ID" value="ROR31593.1"/>
    <property type="molecule type" value="Genomic_DNA"/>
</dbReference>
<feature type="site" description="Transition state stabilizer" evidence="3">
    <location>
        <position position="157"/>
    </location>
</feature>
<proteinExistence type="predicted"/>
<dbReference type="GO" id="GO:0046872">
    <property type="term" value="F:metal ion binding"/>
    <property type="evidence" value="ECO:0007669"/>
    <property type="project" value="UniProtKB-KW"/>
</dbReference>
<evidence type="ECO:0000313" key="6">
    <source>
        <dbReference type="Proteomes" id="UP000273083"/>
    </source>
</evidence>
<dbReference type="GO" id="GO:0016810">
    <property type="term" value="F:hydrolase activity, acting on carbon-nitrogen (but not peptide) bonds"/>
    <property type="evidence" value="ECO:0007669"/>
    <property type="project" value="InterPro"/>
</dbReference>
<gene>
    <name evidence="5" type="ORF">EDD66_101210</name>
</gene>
<protein>
    <submittedName>
        <fullName evidence="5">Dihydroorotase</fullName>
    </submittedName>
</protein>
<sequence>MKVLTIKKGRLVSPVNGYHGDVKDILVKDGVIAAIEDKIDPQGTVIDVAGCIVTPGFIDIHTHCYPKVSLGLEPDELGIKRGATAILDAGSSGADNYEDFCKNYIEKSRTKVYTLLNLSKDGLIHGHELSDMKNIDISKLKETIRKYSDNIVGLKARASSSVVGEMGLAPIALAARTAQEVEKPLMVHVGNHPPELTEVLELLQKNDVVTHAFHGKAGGILKGDGHIIPEAWKARERGVLFDVGHGMASFSFRVFKQALKEGFDCDMISTDLHIENYNGPVYNLAAVVSKTINCGEELEKAVAKCTSIPARHFGLEGLGELAVGMTADLNVMELVNCREDAKDSVGDSLELTQKLVLNKTIYSRGNESEIFEHTVKK</sequence>
<dbReference type="InterPro" id="IPR032466">
    <property type="entry name" value="Metal_Hydrolase"/>
</dbReference>
<evidence type="ECO:0000259" key="4">
    <source>
        <dbReference type="Pfam" id="PF01979"/>
    </source>
</evidence>
<dbReference type="InterPro" id="IPR006680">
    <property type="entry name" value="Amidohydro-rel"/>
</dbReference>
<evidence type="ECO:0000256" key="2">
    <source>
        <dbReference type="PIRSR" id="PIRSR039004-2"/>
    </source>
</evidence>
<dbReference type="GO" id="GO:0019213">
    <property type="term" value="F:deacetylase activity"/>
    <property type="evidence" value="ECO:0007669"/>
    <property type="project" value="InterPro"/>
</dbReference>
<dbReference type="PANTHER" id="PTHR42717:SF1">
    <property type="entry name" value="IMIDAZOLONEPROPIONASE AND RELATED AMIDOHYDROLASES"/>
    <property type="match status" value="1"/>
</dbReference>
<organism evidence="5 6">
    <name type="scientific">Mobilisporobacter senegalensis</name>
    <dbReference type="NCBI Taxonomy" id="1329262"/>
    <lineage>
        <taxon>Bacteria</taxon>
        <taxon>Bacillati</taxon>
        <taxon>Bacillota</taxon>
        <taxon>Clostridia</taxon>
        <taxon>Lachnospirales</taxon>
        <taxon>Lachnospiraceae</taxon>
        <taxon>Mobilisporobacter</taxon>
    </lineage>
</organism>
<dbReference type="Pfam" id="PF01979">
    <property type="entry name" value="Amidohydro_1"/>
    <property type="match status" value="1"/>
</dbReference>
<dbReference type="PANTHER" id="PTHR42717">
    <property type="entry name" value="DIHYDROOROTASE-RELATED"/>
    <property type="match status" value="1"/>
</dbReference>
<dbReference type="Gene3D" id="3.20.20.140">
    <property type="entry name" value="Metal-dependent hydrolases"/>
    <property type="match status" value="1"/>
</dbReference>
<dbReference type="Proteomes" id="UP000273083">
    <property type="component" value="Unassembled WGS sequence"/>
</dbReference>
<dbReference type="RefSeq" id="WP_123607689.1">
    <property type="nucleotide sequence ID" value="NZ_RJVG01000001.1"/>
</dbReference>
<keyword evidence="1" id="KW-0479">Metal-binding</keyword>
<dbReference type="Gene3D" id="2.30.40.10">
    <property type="entry name" value="Urease, subunit C, domain 1"/>
    <property type="match status" value="1"/>
</dbReference>
<evidence type="ECO:0000256" key="1">
    <source>
        <dbReference type="PIRSR" id="PIRSR039004-1"/>
    </source>
</evidence>
<feature type="binding site" evidence="1">
    <location>
        <position position="63"/>
    </location>
    <ligand>
        <name>Zn(2+)</name>
        <dbReference type="ChEBI" id="CHEBI:29105"/>
        <label>1</label>
    </ligand>
</feature>
<dbReference type="InterPro" id="IPR011059">
    <property type="entry name" value="Metal-dep_hydrolase_composite"/>
</dbReference>
<comment type="caution">
    <text evidence="5">The sequence shown here is derived from an EMBL/GenBank/DDBJ whole genome shotgun (WGS) entry which is preliminary data.</text>
</comment>
<evidence type="ECO:0000256" key="3">
    <source>
        <dbReference type="PIRSR" id="PIRSR039004-3"/>
    </source>
</evidence>
<feature type="binding site" description="via carbamate group" evidence="1">
    <location>
        <position position="155"/>
    </location>
    <ligand>
        <name>Zn(2+)</name>
        <dbReference type="ChEBI" id="CHEBI:29105"/>
        <label>1</label>
    </ligand>
</feature>
<name>A0A3N1XYA5_9FIRM</name>
<keyword evidence="6" id="KW-1185">Reference proteome</keyword>
<dbReference type="PIRSF" id="PIRSF039004">
    <property type="entry name" value="ADE_EF_0837"/>
    <property type="match status" value="1"/>
</dbReference>
<evidence type="ECO:0000313" key="5">
    <source>
        <dbReference type="EMBL" id="ROR31593.1"/>
    </source>
</evidence>
<keyword evidence="1" id="KW-0862">Zinc</keyword>